<dbReference type="PANTHER" id="PTHR43605">
    <property type="entry name" value="ACYL-COENZYME A SYNTHETASE"/>
    <property type="match status" value="1"/>
</dbReference>
<dbReference type="PANTHER" id="PTHR43605:SF10">
    <property type="entry name" value="ACYL-COA SYNTHETASE MEDIUM CHAIN FAMILY MEMBER 3"/>
    <property type="match status" value="1"/>
</dbReference>
<name>A0A533HY46_PARDE</name>
<dbReference type="FunFam" id="3.30.300.30:FF:000005">
    <property type="entry name" value="Acyl-coenzyme A synthetase ACSM5, mitochondrial"/>
    <property type="match status" value="1"/>
</dbReference>
<dbReference type="AlphaFoldDB" id="A0A533HY46"/>
<dbReference type="InterPro" id="IPR000595">
    <property type="entry name" value="cNMP-bd_dom"/>
</dbReference>
<keyword evidence="3" id="KW-0547">Nucleotide-binding</keyword>
<evidence type="ECO:0000256" key="2">
    <source>
        <dbReference type="ARBA" id="ARBA00022598"/>
    </source>
</evidence>
<comment type="caution">
    <text evidence="6">The sequence shown here is derived from an EMBL/GenBank/DDBJ whole genome shotgun (WGS) entry which is preliminary data.</text>
</comment>
<dbReference type="Proteomes" id="UP000315344">
    <property type="component" value="Unassembled WGS sequence"/>
</dbReference>
<keyword evidence="4" id="KW-0067">ATP-binding</keyword>
<evidence type="ECO:0000259" key="5">
    <source>
        <dbReference type="PROSITE" id="PS50042"/>
    </source>
</evidence>
<organism evidence="6 7">
    <name type="scientific">Paracoccus denitrificans</name>
    <dbReference type="NCBI Taxonomy" id="266"/>
    <lineage>
        <taxon>Bacteria</taxon>
        <taxon>Pseudomonadati</taxon>
        <taxon>Pseudomonadota</taxon>
        <taxon>Alphaproteobacteria</taxon>
        <taxon>Rhodobacterales</taxon>
        <taxon>Paracoccaceae</taxon>
        <taxon>Paracoccus</taxon>
    </lineage>
</organism>
<dbReference type="InterPro" id="IPR045851">
    <property type="entry name" value="AMP-bd_C_sf"/>
</dbReference>
<dbReference type="PROSITE" id="PS50042">
    <property type="entry name" value="CNMP_BINDING_3"/>
    <property type="match status" value="1"/>
</dbReference>
<evidence type="ECO:0000313" key="7">
    <source>
        <dbReference type="Proteomes" id="UP000315344"/>
    </source>
</evidence>
<dbReference type="GO" id="GO:0015645">
    <property type="term" value="F:fatty acid ligase activity"/>
    <property type="evidence" value="ECO:0007669"/>
    <property type="project" value="TreeGrafter"/>
</dbReference>
<dbReference type="SUPFAM" id="SSF56801">
    <property type="entry name" value="Acetyl-CoA synthetase-like"/>
    <property type="match status" value="1"/>
</dbReference>
<feature type="domain" description="Cyclic nucleotide-binding" evidence="5">
    <location>
        <begin position="78"/>
        <end position="147"/>
    </location>
</feature>
<gene>
    <name evidence="6" type="ORF">DI616_19910</name>
</gene>
<dbReference type="GO" id="GO:0006637">
    <property type="term" value="P:acyl-CoA metabolic process"/>
    <property type="evidence" value="ECO:0007669"/>
    <property type="project" value="TreeGrafter"/>
</dbReference>
<evidence type="ECO:0000256" key="3">
    <source>
        <dbReference type="ARBA" id="ARBA00022741"/>
    </source>
</evidence>
<dbReference type="Gene3D" id="3.30.300.30">
    <property type="match status" value="1"/>
</dbReference>
<dbReference type="Pfam" id="PF00501">
    <property type="entry name" value="AMP-binding"/>
    <property type="match status" value="1"/>
</dbReference>
<sequence length="560" mass="60668">MLEQRATFDETRQNFRWAIPEYYNIGVDICDKWADRDPDRLAIIDVGEGGKAREFSFGELRARSNQLANALSAIGVGRQGDVGDRVGILLPQSIETAVGHVAVTKMGCISIPLFTLFGEEALLHRLRDSGARAVITNAEGAAKLTALRDRLPELRAVLSIDGDVDGASCFHAACDGQPESFDPVPTRADDPAILIYTSGTTGNPKGALHAHRVLLGHLPGVEISHNFMPQPGDRIWTPADWAWIGGLLDVLMPALHHGVPVVARRFAKFSAETAFELIGDFGIRNAFLPPTALKIMRQHPDAASYGLQMRSVASGGETLGSELLDWGRAVFGATINEFYGQTECNMIVSSCSTLEAPVPGWMGRPVPGHEVAVIDPRTAKLLEPGLEGDIAVRAPDPVMFLKYWNNDSATQEKFVETDGAQWLLTGDRGTSDAAGRLRFVGRDDDVISSAGYRIGPAEIENSLISHPAVHLAGVVGKPDALRGSVVAAYLVLNEGYHGDDALAQEIANHVKSHLAAYEYPRVVRFITEMPMTTTGKIIRATLRQMAAEEVPRDESRMQGN</sequence>
<dbReference type="Pfam" id="PF13193">
    <property type="entry name" value="AMP-binding_C"/>
    <property type="match status" value="1"/>
</dbReference>
<dbReference type="InterPro" id="IPR042099">
    <property type="entry name" value="ANL_N_sf"/>
</dbReference>
<dbReference type="InterPro" id="IPR025110">
    <property type="entry name" value="AMP-bd_C"/>
</dbReference>
<evidence type="ECO:0000256" key="4">
    <source>
        <dbReference type="ARBA" id="ARBA00022840"/>
    </source>
</evidence>
<proteinExistence type="inferred from homology"/>
<reference evidence="6 7" key="1">
    <citation type="journal article" date="2017" name="Nat. Commun.">
        <title>In situ click chemistry generation of cyclooxygenase-2 inhibitors.</title>
        <authorList>
            <person name="Bhardwaj A."/>
            <person name="Kaur J."/>
            <person name="Wuest M."/>
            <person name="Wuest F."/>
        </authorList>
    </citation>
    <scope>NUCLEOTIDE SEQUENCE [LARGE SCALE GENOMIC DNA]</scope>
    <source>
        <strain evidence="6">S2_012_000_R3_94</strain>
    </source>
</reference>
<keyword evidence="2" id="KW-0436">Ligase</keyword>
<dbReference type="EMBL" id="VAFL01000038">
    <property type="protein sequence ID" value="TKW63147.1"/>
    <property type="molecule type" value="Genomic_DNA"/>
</dbReference>
<dbReference type="GO" id="GO:0016405">
    <property type="term" value="F:CoA-ligase activity"/>
    <property type="evidence" value="ECO:0007669"/>
    <property type="project" value="UniProtKB-ARBA"/>
</dbReference>
<dbReference type="InterPro" id="IPR020845">
    <property type="entry name" value="AMP-binding_CS"/>
</dbReference>
<dbReference type="GO" id="GO:0006633">
    <property type="term" value="P:fatty acid biosynthetic process"/>
    <property type="evidence" value="ECO:0007669"/>
    <property type="project" value="TreeGrafter"/>
</dbReference>
<dbReference type="InterPro" id="IPR051087">
    <property type="entry name" value="Mitochondrial_ACSM"/>
</dbReference>
<evidence type="ECO:0000313" key="6">
    <source>
        <dbReference type="EMBL" id="TKW63147.1"/>
    </source>
</evidence>
<comment type="similarity">
    <text evidence="1">Belongs to the ATP-dependent AMP-binding enzyme family.</text>
</comment>
<dbReference type="GO" id="GO:0005524">
    <property type="term" value="F:ATP binding"/>
    <property type="evidence" value="ECO:0007669"/>
    <property type="project" value="UniProtKB-KW"/>
</dbReference>
<dbReference type="PROSITE" id="PS00455">
    <property type="entry name" value="AMP_BINDING"/>
    <property type="match status" value="1"/>
</dbReference>
<evidence type="ECO:0000256" key="1">
    <source>
        <dbReference type="ARBA" id="ARBA00006432"/>
    </source>
</evidence>
<dbReference type="InterPro" id="IPR000873">
    <property type="entry name" value="AMP-dep_synth/lig_dom"/>
</dbReference>
<protein>
    <submittedName>
        <fullName evidence="6">AMP-dependent synthetase</fullName>
    </submittedName>
</protein>
<dbReference type="GO" id="GO:0004321">
    <property type="term" value="F:fatty-acyl-CoA synthase activity"/>
    <property type="evidence" value="ECO:0007669"/>
    <property type="project" value="TreeGrafter"/>
</dbReference>
<dbReference type="Gene3D" id="3.40.50.12780">
    <property type="entry name" value="N-terminal domain of ligase-like"/>
    <property type="match status" value="1"/>
</dbReference>
<accession>A0A533HY46</accession>